<comment type="caution">
    <text evidence="1">The sequence shown here is derived from an EMBL/GenBank/DDBJ whole genome shotgun (WGS) entry which is preliminary data.</text>
</comment>
<dbReference type="EMBL" id="WHJH01000013">
    <property type="protein sequence ID" value="NHZ90031.1"/>
    <property type="molecule type" value="Genomic_DNA"/>
</dbReference>
<keyword evidence="2" id="KW-1185">Reference proteome</keyword>
<reference evidence="1 2" key="1">
    <citation type="submission" date="2019-10" db="EMBL/GenBank/DDBJ databases">
        <title>Taxonomy of Antarctic Massilia spp.: description of Massilia rubra sp. nov., Massilia aquatica sp. nov., Massilia mucilaginosa sp. nov., Massilia frigida sp. nov. isolated from streams, lakes and regoliths.</title>
        <authorList>
            <person name="Holochova P."/>
            <person name="Sedlacek I."/>
            <person name="Kralova S."/>
            <person name="Maslanova I."/>
            <person name="Busse H.-J."/>
            <person name="Stankova E."/>
            <person name="Vrbovska V."/>
            <person name="Kovarovic V."/>
            <person name="Bartak M."/>
            <person name="Svec P."/>
            <person name="Pantucek R."/>
        </authorList>
    </citation>
    <scope>NUCLEOTIDE SEQUENCE [LARGE SCALE GENOMIC DNA]</scope>
    <source>
        <strain evidence="1 2">CCM 8733</strain>
    </source>
</reference>
<proteinExistence type="predicted"/>
<evidence type="ECO:0000313" key="2">
    <source>
        <dbReference type="Proteomes" id="UP000609726"/>
    </source>
</evidence>
<accession>A0ABX0NT96</accession>
<name>A0ABX0NT96_9BURK</name>
<dbReference type="RefSeq" id="WP_166875620.1">
    <property type="nucleotide sequence ID" value="NZ_WHJH01000013.1"/>
</dbReference>
<sequence>MYDFANDKWPDGERIPYKLIRWRFLEQFYRYARMPENFNCQWEDGWERYEKQSQFAYQMIEPALTRPLEKLMIEVVVLLLAAGRQSAAFDQRHRKNIAVLLDDPGLAELVRMLGDDERSEFTNDLAMMDIPHPRGEQRSVS</sequence>
<evidence type="ECO:0000313" key="1">
    <source>
        <dbReference type="EMBL" id="NHZ90031.1"/>
    </source>
</evidence>
<protein>
    <submittedName>
        <fullName evidence="1">Uncharacterized protein</fullName>
    </submittedName>
</protein>
<dbReference type="Proteomes" id="UP000609726">
    <property type="component" value="Unassembled WGS sequence"/>
</dbReference>
<gene>
    <name evidence="1" type="ORF">F2P45_13550</name>
</gene>
<organism evidence="1 2">
    <name type="scientific">Massilia mucilaginosa</name>
    <dbReference type="NCBI Taxonomy" id="2609282"/>
    <lineage>
        <taxon>Bacteria</taxon>
        <taxon>Pseudomonadati</taxon>
        <taxon>Pseudomonadota</taxon>
        <taxon>Betaproteobacteria</taxon>
        <taxon>Burkholderiales</taxon>
        <taxon>Oxalobacteraceae</taxon>
        <taxon>Telluria group</taxon>
        <taxon>Massilia</taxon>
    </lineage>
</organism>